<organism evidence="1">
    <name type="scientific">Podoviridae sp. ctBev14</name>
    <dbReference type="NCBI Taxonomy" id="2823556"/>
    <lineage>
        <taxon>Viruses</taxon>
        <taxon>Duplodnaviria</taxon>
        <taxon>Heunggongvirae</taxon>
        <taxon>Uroviricota</taxon>
        <taxon>Caudoviricetes</taxon>
    </lineage>
</organism>
<sequence>MEKLTLKRFIFNEVLSLRLIEQTNSQGTIWTVFVDTLNDDQEEENVVFEEQTANKDSAETVFQNKYNCLLGLVE</sequence>
<reference evidence="1" key="1">
    <citation type="journal article" date="2021" name="Proc. Natl. Acad. Sci. U.S.A.">
        <title>A Catalog of Tens of Thousands of Viruses from Human Metagenomes Reveals Hidden Associations with Chronic Diseases.</title>
        <authorList>
            <person name="Tisza M.J."/>
            <person name="Buck C.B."/>
        </authorList>
    </citation>
    <scope>NUCLEOTIDE SEQUENCE</scope>
    <source>
        <strain evidence="1">CtBev14</strain>
    </source>
</reference>
<name>A0A8S5LAT1_9CAUD</name>
<proteinExistence type="predicted"/>
<evidence type="ECO:0000313" key="1">
    <source>
        <dbReference type="EMBL" id="DAD67066.1"/>
    </source>
</evidence>
<dbReference type="EMBL" id="BK014667">
    <property type="protein sequence ID" value="DAD67066.1"/>
    <property type="molecule type" value="Genomic_DNA"/>
</dbReference>
<protein>
    <submittedName>
        <fullName evidence="1">Uncharacterized protein</fullName>
    </submittedName>
</protein>
<accession>A0A8S5LAT1</accession>